<accession>A0ACB9MC57</accession>
<protein>
    <submittedName>
        <fullName evidence="1">Uncharacterized protein</fullName>
    </submittedName>
</protein>
<reference evidence="2" key="1">
    <citation type="journal article" date="2023" name="Front. Plant Sci.">
        <title>Chromosomal-level genome assembly of Melastoma candidum provides insights into trichome evolution.</title>
        <authorList>
            <person name="Zhong Y."/>
            <person name="Wu W."/>
            <person name="Sun C."/>
            <person name="Zou P."/>
            <person name="Liu Y."/>
            <person name="Dai S."/>
            <person name="Zhou R."/>
        </authorList>
    </citation>
    <scope>NUCLEOTIDE SEQUENCE [LARGE SCALE GENOMIC DNA]</scope>
</reference>
<dbReference type="Proteomes" id="UP001057402">
    <property type="component" value="Chromosome 10"/>
</dbReference>
<keyword evidence="2" id="KW-1185">Reference proteome</keyword>
<evidence type="ECO:0000313" key="2">
    <source>
        <dbReference type="Proteomes" id="UP001057402"/>
    </source>
</evidence>
<proteinExistence type="predicted"/>
<comment type="caution">
    <text evidence="1">The sequence shown here is derived from an EMBL/GenBank/DDBJ whole genome shotgun (WGS) entry which is preliminary data.</text>
</comment>
<gene>
    <name evidence="1" type="ORF">MLD38_035225</name>
</gene>
<evidence type="ECO:0000313" key="1">
    <source>
        <dbReference type="EMBL" id="KAI4321898.1"/>
    </source>
</evidence>
<sequence>MSATTVPPPTSSSEGAQPDPSMLELDLRLRHPQQPPVPPAGYTAVAGASSTATKSRPRRPAKPPPPKKQPQRGLGVAQLERLRLQERWKKLVEIPGPQLQQLPGPMTSPMPADPQAVPHFQYLQAGVAGGGTPRPPPPPPPPLPSPFQYHHVMESAGSVPPHRETGGRCLPPGVFGMGRGYLVGNPLLDGWDCVNSGASRELSSMPNARALVPDHADHNIYLTAGMNGKVKPVVGGVVLEYEFFPGKRCRNTWNEEQCMPSVGVEGRGAASDSAPASSSAAAESSNSIDLSLKL</sequence>
<dbReference type="EMBL" id="CM042889">
    <property type="protein sequence ID" value="KAI4321898.1"/>
    <property type="molecule type" value="Genomic_DNA"/>
</dbReference>
<name>A0ACB9MC57_9MYRT</name>
<organism evidence="1 2">
    <name type="scientific">Melastoma candidum</name>
    <dbReference type="NCBI Taxonomy" id="119954"/>
    <lineage>
        <taxon>Eukaryota</taxon>
        <taxon>Viridiplantae</taxon>
        <taxon>Streptophyta</taxon>
        <taxon>Embryophyta</taxon>
        <taxon>Tracheophyta</taxon>
        <taxon>Spermatophyta</taxon>
        <taxon>Magnoliopsida</taxon>
        <taxon>eudicotyledons</taxon>
        <taxon>Gunneridae</taxon>
        <taxon>Pentapetalae</taxon>
        <taxon>rosids</taxon>
        <taxon>malvids</taxon>
        <taxon>Myrtales</taxon>
        <taxon>Melastomataceae</taxon>
        <taxon>Melastomatoideae</taxon>
        <taxon>Melastomateae</taxon>
        <taxon>Melastoma</taxon>
    </lineage>
</organism>